<name>A0ABY4WLT8_9BACL</name>
<proteinExistence type="predicted"/>
<protein>
    <submittedName>
        <fullName evidence="1">DUF4269 domain-containing protein</fullName>
    </submittedName>
</protein>
<dbReference type="InterPro" id="IPR025365">
    <property type="entry name" value="DUF4269"/>
</dbReference>
<evidence type="ECO:0000313" key="1">
    <source>
        <dbReference type="EMBL" id="USG68047.1"/>
    </source>
</evidence>
<sequence length="215" mass="24484">MFSAHAHYHSRDWANLDYLKTGTPRQQAAWLALDSLGIPSSLQQFQPILTGTIPLSIDLAESDLDVIFFAEDLDHFDTILKERYGSLDHYKSYRTEVAGVPTSITSFWHRGFWLECFAQPVPVSQQNAFRHMIIEARLLQLAGDQVAAEIRSLKHSGLKTEPAFAHFFGISGEDPYQALLELEAYSETELRKLVKTAKHNQPTKQAKIESDWHRT</sequence>
<gene>
    <name evidence="1" type="ORF">NDK47_12520</name>
</gene>
<evidence type="ECO:0000313" key="2">
    <source>
        <dbReference type="Proteomes" id="UP001056500"/>
    </source>
</evidence>
<dbReference type="Proteomes" id="UP001056500">
    <property type="component" value="Chromosome"/>
</dbReference>
<organism evidence="1 2">
    <name type="scientific">Brevibacillus ruminantium</name>
    <dbReference type="NCBI Taxonomy" id="2950604"/>
    <lineage>
        <taxon>Bacteria</taxon>
        <taxon>Bacillati</taxon>
        <taxon>Bacillota</taxon>
        <taxon>Bacilli</taxon>
        <taxon>Bacillales</taxon>
        <taxon>Paenibacillaceae</taxon>
        <taxon>Brevibacillus</taxon>
    </lineage>
</organism>
<dbReference type="RefSeq" id="WP_251875341.1">
    <property type="nucleotide sequence ID" value="NZ_CP098755.1"/>
</dbReference>
<keyword evidence="2" id="KW-1185">Reference proteome</keyword>
<reference evidence="1" key="1">
    <citation type="submission" date="2022-06" db="EMBL/GenBank/DDBJ databases">
        <title>Genome sequencing of Brevibacillus sp. BB3-R1.</title>
        <authorList>
            <person name="Heo J."/>
            <person name="Lee D."/>
            <person name="Won M."/>
            <person name="Han B.-H."/>
            <person name="Hong S.-B."/>
            <person name="Kwon S.-W."/>
        </authorList>
    </citation>
    <scope>NUCLEOTIDE SEQUENCE</scope>
    <source>
        <strain evidence="1">BB3-R1</strain>
    </source>
</reference>
<dbReference type="EMBL" id="CP098755">
    <property type="protein sequence ID" value="USG68047.1"/>
    <property type="molecule type" value="Genomic_DNA"/>
</dbReference>
<accession>A0ABY4WLT8</accession>
<dbReference type="Pfam" id="PF14091">
    <property type="entry name" value="DUF4269"/>
    <property type="match status" value="1"/>
</dbReference>